<evidence type="ECO:0000256" key="2">
    <source>
        <dbReference type="ARBA" id="ARBA00022490"/>
    </source>
</evidence>
<feature type="compositionally biased region" description="Low complexity" evidence="10">
    <location>
        <begin position="40"/>
        <end position="58"/>
    </location>
</feature>
<dbReference type="AlphaFoldDB" id="A0A7S2XCJ6"/>
<keyword evidence="3 9" id="KW-0547">Nucleotide-binding</keyword>
<comment type="function">
    <text evidence="8 9">Small GTPase required for proper nuclear import of RNA polymerase II (RNAPII). May act at an RNAP assembly step prior to nuclear import.</text>
</comment>
<evidence type="ECO:0000256" key="5">
    <source>
        <dbReference type="ARBA" id="ARBA00023054"/>
    </source>
</evidence>
<feature type="region of interest" description="Disordered" evidence="10">
    <location>
        <begin position="1"/>
        <end position="104"/>
    </location>
</feature>
<evidence type="ECO:0000256" key="7">
    <source>
        <dbReference type="ARBA" id="ARBA00023242"/>
    </source>
</evidence>
<comment type="similarity">
    <text evidence="1 9">Belongs to the GPN-loop GTPase family.</text>
</comment>
<dbReference type="InterPro" id="IPR004130">
    <property type="entry name" value="Gpn"/>
</dbReference>
<keyword evidence="6 9" id="KW-0342">GTP-binding</keyword>
<evidence type="ECO:0000256" key="9">
    <source>
        <dbReference type="RuleBase" id="RU365059"/>
    </source>
</evidence>
<comment type="subunit">
    <text evidence="9">Binds to RNA polymerase II.</text>
</comment>
<comment type="subcellular location">
    <subcellularLocation>
        <location evidence="9">Cytoplasm</location>
    </subcellularLocation>
    <subcellularLocation>
        <location evidence="9">Nucleus</location>
    </subcellularLocation>
</comment>
<dbReference type="EMBL" id="HBHP01021349">
    <property type="protein sequence ID" value="CAD9769313.1"/>
    <property type="molecule type" value="Transcribed_RNA"/>
</dbReference>
<dbReference type="GO" id="GO:0005737">
    <property type="term" value="C:cytoplasm"/>
    <property type="evidence" value="ECO:0007669"/>
    <property type="project" value="UniProtKB-SubCell"/>
</dbReference>
<evidence type="ECO:0000256" key="4">
    <source>
        <dbReference type="ARBA" id="ARBA00022801"/>
    </source>
</evidence>
<evidence type="ECO:0000313" key="12">
    <source>
        <dbReference type="EMBL" id="CAD9769313.1"/>
    </source>
</evidence>
<gene>
    <name evidence="12" type="ORF">LSP00402_LOCUS13295</name>
</gene>
<dbReference type="FunFam" id="3.40.50.300:FF:000888">
    <property type="entry name" value="GPN-loop GTPase 1"/>
    <property type="match status" value="1"/>
</dbReference>
<evidence type="ECO:0000256" key="8">
    <source>
        <dbReference type="ARBA" id="ARBA00055682"/>
    </source>
</evidence>
<dbReference type="InterPro" id="IPR003593">
    <property type="entry name" value="AAA+_ATPase"/>
</dbReference>
<reference evidence="12" key="1">
    <citation type="submission" date="2021-01" db="EMBL/GenBank/DDBJ databases">
        <authorList>
            <person name="Corre E."/>
            <person name="Pelletier E."/>
            <person name="Niang G."/>
            <person name="Scheremetjew M."/>
            <person name="Finn R."/>
            <person name="Kale V."/>
            <person name="Holt S."/>
            <person name="Cochrane G."/>
            <person name="Meng A."/>
            <person name="Brown T."/>
            <person name="Cohen L."/>
        </authorList>
    </citation>
    <scope>NUCLEOTIDE SEQUENCE</scope>
    <source>
        <strain evidence="12">CCMP622</strain>
    </source>
</reference>
<dbReference type="Pfam" id="PF03029">
    <property type="entry name" value="ATP_bind_1"/>
    <property type="match status" value="1"/>
</dbReference>
<dbReference type="GO" id="GO:0003924">
    <property type="term" value="F:GTPase activity"/>
    <property type="evidence" value="ECO:0007669"/>
    <property type="project" value="InterPro"/>
</dbReference>
<dbReference type="EC" id="3.6.5.-" evidence="9"/>
<proteinExistence type="inferred from homology"/>
<evidence type="ECO:0000256" key="10">
    <source>
        <dbReference type="SAM" id="MobiDB-lite"/>
    </source>
</evidence>
<keyword evidence="2 9" id="KW-0963">Cytoplasm</keyword>
<keyword evidence="7" id="KW-0539">Nucleus</keyword>
<dbReference type="GO" id="GO:0005634">
    <property type="term" value="C:nucleus"/>
    <property type="evidence" value="ECO:0007669"/>
    <property type="project" value="UniProtKB-SubCell"/>
</dbReference>
<feature type="compositionally biased region" description="Low complexity" evidence="10">
    <location>
        <begin position="81"/>
        <end position="104"/>
    </location>
</feature>
<evidence type="ECO:0000256" key="3">
    <source>
        <dbReference type="ARBA" id="ARBA00022741"/>
    </source>
</evidence>
<protein>
    <recommendedName>
        <fullName evidence="9">GPN-loop GTPase</fullName>
        <ecNumber evidence="9">3.6.5.-</ecNumber>
    </recommendedName>
</protein>
<evidence type="ECO:0000259" key="11">
    <source>
        <dbReference type="SMART" id="SM00382"/>
    </source>
</evidence>
<keyword evidence="4 9" id="KW-0378">Hydrolase</keyword>
<dbReference type="InterPro" id="IPR030230">
    <property type="entry name" value="Gpn1/Npa3/XAB1"/>
</dbReference>
<dbReference type="InterPro" id="IPR027417">
    <property type="entry name" value="P-loop_NTPase"/>
</dbReference>
<dbReference type="Gene3D" id="3.40.50.300">
    <property type="entry name" value="P-loop containing nucleotide triphosphate hydrolases"/>
    <property type="match status" value="1"/>
</dbReference>
<organism evidence="12">
    <name type="scientific">Lotharella oceanica</name>
    <dbReference type="NCBI Taxonomy" id="641309"/>
    <lineage>
        <taxon>Eukaryota</taxon>
        <taxon>Sar</taxon>
        <taxon>Rhizaria</taxon>
        <taxon>Cercozoa</taxon>
        <taxon>Chlorarachniophyceae</taxon>
        <taxon>Lotharella</taxon>
    </lineage>
</organism>
<accession>A0A7S2XCJ6</accession>
<dbReference type="PANTHER" id="PTHR21231">
    <property type="entry name" value="XPA-BINDING PROTEIN 1-RELATED"/>
    <property type="match status" value="1"/>
</dbReference>
<dbReference type="GO" id="GO:0005525">
    <property type="term" value="F:GTP binding"/>
    <property type="evidence" value="ECO:0007669"/>
    <property type="project" value="UniProtKB-KW"/>
</dbReference>
<evidence type="ECO:0000256" key="6">
    <source>
        <dbReference type="ARBA" id="ARBA00023134"/>
    </source>
</evidence>
<feature type="domain" description="AAA+ ATPase" evidence="11">
    <location>
        <begin position="109"/>
        <end position="248"/>
    </location>
</feature>
<dbReference type="SMART" id="SM00382">
    <property type="entry name" value="AAA"/>
    <property type="match status" value="1"/>
</dbReference>
<dbReference type="PANTHER" id="PTHR21231:SF8">
    <property type="entry name" value="GPN-LOOP GTPASE 1"/>
    <property type="match status" value="1"/>
</dbReference>
<name>A0A7S2XCJ6_9EUKA</name>
<evidence type="ECO:0000256" key="1">
    <source>
        <dbReference type="ARBA" id="ARBA00005290"/>
    </source>
</evidence>
<keyword evidence="5" id="KW-0175">Coiled coil</keyword>
<dbReference type="CDD" id="cd17870">
    <property type="entry name" value="GPN1"/>
    <property type="match status" value="1"/>
</dbReference>
<dbReference type="SUPFAM" id="SSF52540">
    <property type="entry name" value="P-loop containing nucleoside triphosphate hydrolases"/>
    <property type="match status" value="1"/>
</dbReference>
<sequence>MQKTGGTCEAKSIPSNGNAPPKPVQAAPREAATRDPSKAPPQREAAEAAAGSGPATTPKKTDASTQPSVTVTEEEAPPRKAPAAQAKGAGTKAPGGAKPDAKAAALGKKPTVCIVIGMAGSGKTTLMQRLNASTHQKKIPSYIINLDPAVGRVPYSPNIDIRETVKYKEVMKQYNLGPNGGIMTSLNLFATRFGQVLGFLEKRAEKLDYVFIDTPGQIEVFTWSASGQIITDTLASAFPTVLVYVVDTPRTVNPVTFMSNMTYACSIMYKTQLPFVMVFNKTDVASHKFAQEWMTDFDAFEQALQKDKSYMSSYSRSMSLVLEEFYRNIRTVGVSAATGMGMEDFYKAVAEARQEYKDVYLPMVEKKRKAAAEKKAEEDRKAVEKIKKDMEITKGRKVKFNKTGQESS</sequence>